<dbReference type="VEuPathDB" id="FungiDB:BCV72DRAFT_225204"/>
<dbReference type="EMBL" id="KV921890">
    <property type="protein sequence ID" value="ORE08293.1"/>
    <property type="molecule type" value="Genomic_DNA"/>
</dbReference>
<gene>
    <name evidence="1" type="ORF">BCV72DRAFT_225204</name>
</gene>
<organism evidence="1">
    <name type="scientific">Rhizopus microsporus var. microsporus</name>
    <dbReference type="NCBI Taxonomy" id="86635"/>
    <lineage>
        <taxon>Eukaryota</taxon>
        <taxon>Fungi</taxon>
        <taxon>Fungi incertae sedis</taxon>
        <taxon>Mucoromycota</taxon>
        <taxon>Mucoromycotina</taxon>
        <taxon>Mucoromycetes</taxon>
        <taxon>Mucorales</taxon>
        <taxon>Mucorineae</taxon>
        <taxon>Rhizopodaceae</taxon>
        <taxon>Rhizopus</taxon>
    </lineage>
</organism>
<sequence>SNDLFNILQSSSILPNSFNDLGLSSAELRNVRVQYAANLDTIEKKYNYWSKKNVSTKSSSEANHINRNRMRNILRQEHYKSEKIYKKCASSHEPYNILKI</sequence>
<dbReference type="AlphaFoldDB" id="A0A1X0R8F8"/>
<evidence type="ECO:0000313" key="1">
    <source>
        <dbReference type="EMBL" id="ORE08293.1"/>
    </source>
</evidence>
<dbReference type="Proteomes" id="UP000242414">
    <property type="component" value="Unassembled WGS sequence"/>
</dbReference>
<proteinExistence type="predicted"/>
<protein>
    <submittedName>
        <fullName evidence="1">Uncharacterized protein</fullName>
    </submittedName>
</protein>
<accession>A0A1X0R8F8</accession>
<name>A0A1X0R8F8_RHIZD</name>
<reference evidence="1" key="1">
    <citation type="journal article" date="2016" name="Proc. Natl. Acad. Sci. U.S.A.">
        <title>Lipid metabolic changes in an early divergent fungus govern the establishment of a mutualistic symbiosis with endobacteria.</title>
        <authorList>
            <person name="Lastovetsky O.A."/>
            <person name="Gaspar M.L."/>
            <person name="Mondo S.J."/>
            <person name="LaButti K.M."/>
            <person name="Sandor L."/>
            <person name="Grigoriev I.V."/>
            <person name="Henry S.A."/>
            <person name="Pawlowska T.E."/>
        </authorList>
    </citation>
    <scope>NUCLEOTIDE SEQUENCE [LARGE SCALE GENOMIC DNA]</scope>
    <source>
        <strain evidence="1">ATCC 52814</strain>
    </source>
</reference>
<feature type="non-terminal residue" evidence="1">
    <location>
        <position position="1"/>
    </location>
</feature>